<proteinExistence type="inferred from homology"/>
<evidence type="ECO:0000259" key="2">
    <source>
        <dbReference type="Pfam" id="PF21938"/>
    </source>
</evidence>
<comment type="caution">
    <text evidence="3">The sequence shown here is derived from an EMBL/GenBank/DDBJ whole genome shotgun (WGS) entry which is preliminary data.</text>
</comment>
<dbReference type="PANTHER" id="PTHR10652:SF0">
    <property type="entry name" value="ADENYLYL CYCLASE-ASSOCIATED PROTEIN"/>
    <property type="match status" value="1"/>
</dbReference>
<organism evidence="3 4">
    <name type="scientific">Anaeramoeba flamelloides</name>
    <dbReference type="NCBI Taxonomy" id="1746091"/>
    <lineage>
        <taxon>Eukaryota</taxon>
        <taxon>Metamonada</taxon>
        <taxon>Anaeramoebidae</taxon>
        <taxon>Anaeramoeba</taxon>
    </lineage>
</organism>
<protein>
    <submittedName>
        <fullName evidence="3">Adenylyl cyclase-associated protein</fullName>
    </submittedName>
</protein>
<dbReference type="InterPro" id="IPR018106">
    <property type="entry name" value="CAP_CS_N"/>
</dbReference>
<dbReference type="GO" id="GO:0019933">
    <property type="term" value="P:cAMP-mediated signaling"/>
    <property type="evidence" value="ECO:0007669"/>
    <property type="project" value="TreeGrafter"/>
</dbReference>
<feature type="domain" description="CAP N-terminal" evidence="2">
    <location>
        <begin position="47"/>
        <end position="203"/>
    </location>
</feature>
<sequence length="208" mass="23802">MEKKLDLIVTRLENVCKRLEALEQKMGMKSGGGIMSGTTKKGPVEGYEEMVLGPVNKLKELSDKIGGDVQTCFDFMQKSFLAEKEFIEKAIKIQKPKDEDLQKMVNPIFEHVGKASNFKEKSRRSQYWNEISSIADGLSVVSWFLYEKPLSTLKELAGGGTFWANKIIKDEKEGDQNRFQWAKQYNAVMLGLQGYVKEYHITGFKWKK</sequence>
<dbReference type="InterPro" id="IPR053950">
    <property type="entry name" value="CAP_N"/>
</dbReference>
<dbReference type="FunFam" id="1.25.40.330:FF:000001">
    <property type="entry name" value="Adenylyl cyclase-associated protein"/>
    <property type="match status" value="1"/>
</dbReference>
<name>A0AAV7YNK6_9EUKA</name>
<reference evidence="3" key="1">
    <citation type="submission" date="2022-08" db="EMBL/GenBank/DDBJ databases">
        <title>Novel sulphate-reducing endosymbionts in the free-living metamonad Anaeramoeba.</title>
        <authorList>
            <person name="Jerlstrom-Hultqvist J."/>
            <person name="Cepicka I."/>
            <person name="Gallot-Lavallee L."/>
            <person name="Salas-Leiva D."/>
            <person name="Curtis B.A."/>
            <person name="Zahonova K."/>
            <person name="Pipaliya S."/>
            <person name="Dacks J."/>
            <person name="Roger A.J."/>
        </authorList>
    </citation>
    <scope>NUCLEOTIDE SEQUENCE</scope>
    <source>
        <strain evidence="3">Busselton2</strain>
    </source>
</reference>
<dbReference type="SUPFAM" id="SSF101278">
    <property type="entry name" value="N-terminal domain of adenylylcyclase associated protein, CAP"/>
    <property type="match status" value="1"/>
</dbReference>
<dbReference type="GO" id="GO:0003779">
    <property type="term" value="F:actin binding"/>
    <property type="evidence" value="ECO:0007669"/>
    <property type="project" value="InterPro"/>
</dbReference>
<evidence type="ECO:0000256" key="1">
    <source>
        <dbReference type="ARBA" id="ARBA00007659"/>
    </source>
</evidence>
<dbReference type="Proteomes" id="UP001146793">
    <property type="component" value="Unassembled WGS sequence"/>
</dbReference>
<dbReference type="InterPro" id="IPR036222">
    <property type="entry name" value="CAP_N_sf"/>
</dbReference>
<evidence type="ECO:0000313" key="4">
    <source>
        <dbReference type="Proteomes" id="UP001146793"/>
    </source>
</evidence>
<dbReference type="GO" id="GO:0005737">
    <property type="term" value="C:cytoplasm"/>
    <property type="evidence" value="ECO:0007669"/>
    <property type="project" value="TreeGrafter"/>
</dbReference>
<dbReference type="GO" id="GO:0007015">
    <property type="term" value="P:actin filament organization"/>
    <property type="evidence" value="ECO:0007669"/>
    <property type="project" value="TreeGrafter"/>
</dbReference>
<accession>A0AAV7YNK6</accession>
<dbReference type="PROSITE" id="PS01088">
    <property type="entry name" value="CAP_1"/>
    <property type="match status" value="1"/>
</dbReference>
<dbReference type="Gene3D" id="1.25.40.330">
    <property type="entry name" value="Adenylate cyclase-associated CAP, N-terminal domain"/>
    <property type="match status" value="1"/>
</dbReference>
<dbReference type="Pfam" id="PF21938">
    <property type="entry name" value="CAP_N"/>
    <property type="match status" value="1"/>
</dbReference>
<gene>
    <name evidence="3" type="ORF">M0812_03059</name>
</gene>
<comment type="similarity">
    <text evidence="1">Belongs to the CAP family.</text>
</comment>
<dbReference type="EMBL" id="JANTQA010000048">
    <property type="protein sequence ID" value="KAJ3431378.1"/>
    <property type="molecule type" value="Genomic_DNA"/>
</dbReference>
<dbReference type="GO" id="GO:0008179">
    <property type="term" value="F:adenylate cyclase binding"/>
    <property type="evidence" value="ECO:0007669"/>
    <property type="project" value="TreeGrafter"/>
</dbReference>
<dbReference type="InterPro" id="IPR001837">
    <property type="entry name" value="Adenylate_cyclase-assoc_CAP"/>
</dbReference>
<evidence type="ECO:0000313" key="3">
    <source>
        <dbReference type="EMBL" id="KAJ3431378.1"/>
    </source>
</evidence>
<dbReference type="AlphaFoldDB" id="A0AAV7YNK6"/>
<dbReference type="GO" id="GO:0000902">
    <property type="term" value="P:cell morphogenesis"/>
    <property type="evidence" value="ECO:0007669"/>
    <property type="project" value="TreeGrafter"/>
</dbReference>
<dbReference type="PANTHER" id="PTHR10652">
    <property type="entry name" value="ADENYLYL CYCLASE-ASSOCIATED PROTEIN"/>
    <property type="match status" value="1"/>
</dbReference>